<dbReference type="HOGENOM" id="CLU_043966_4_1_11"/>
<accession>A0A022KWL4</accession>
<dbReference type="EMBL" id="AORC01000009">
    <property type="protein sequence ID" value="EYT49303.1"/>
    <property type="molecule type" value="Genomic_DNA"/>
</dbReference>
<dbReference type="AlphaFoldDB" id="A0A022KWL4"/>
<dbReference type="GO" id="GO:0008703">
    <property type="term" value="F:5-amino-6-(5-phosphoribosylamino)uracil reductase activity"/>
    <property type="evidence" value="ECO:0007669"/>
    <property type="project" value="InterPro"/>
</dbReference>
<comment type="caution">
    <text evidence="2">The sequence shown here is derived from an EMBL/GenBank/DDBJ whole genome shotgun (WGS) entry which is preliminary data.</text>
</comment>
<dbReference type="Pfam" id="PF01872">
    <property type="entry name" value="RibD_C"/>
    <property type="match status" value="1"/>
</dbReference>
<evidence type="ECO:0000313" key="2">
    <source>
        <dbReference type="EMBL" id="EYT49303.1"/>
    </source>
</evidence>
<evidence type="ECO:0000313" key="3">
    <source>
        <dbReference type="Proteomes" id="UP000019754"/>
    </source>
</evidence>
<sequence>MTRTVYYAASTLDGFLADEHDSLDWLLHQDIDPEGPGGNDAFMRSVGAIVMGRATYMWLRDHLEADGDGWPYTVPAWVLSHAELPGIEGADLRFASGPVVPLHAELVAAAGAKDVWVVGGGDLAGQFVDAGLLDQLVIAITPVTLGAGKPLLPRRLDLTLRTVARNRAFVCATFDVLGPMR</sequence>
<keyword evidence="3" id="KW-1185">Reference proteome</keyword>
<dbReference type="InterPro" id="IPR050765">
    <property type="entry name" value="Riboflavin_Biosynth_HTPR"/>
</dbReference>
<proteinExistence type="predicted"/>
<organism evidence="2 3">
    <name type="scientific">Brachybacterium muris UCD-AY4</name>
    <dbReference type="NCBI Taxonomy" id="1249481"/>
    <lineage>
        <taxon>Bacteria</taxon>
        <taxon>Bacillati</taxon>
        <taxon>Actinomycetota</taxon>
        <taxon>Actinomycetes</taxon>
        <taxon>Micrococcales</taxon>
        <taxon>Dermabacteraceae</taxon>
        <taxon>Brachybacterium</taxon>
    </lineage>
</organism>
<dbReference type="RefSeq" id="WP_017823060.1">
    <property type="nucleotide sequence ID" value="NZ_AORC01000009.1"/>
</dbReference>
<reference evidence="2 3" key="1">
    <citation type="journal article" date="2013" name="Genome Announc.">
        <title>Draft genome sequence of an Actinobacterium, Brachybacterium muris strain UCD-AY4.</title>
        <authorList>
            <person name="Lo J.R."/>
            <person name="Lang J.M."/>
            <person name="Darling A.E."/>
            <person name="Eisen J.A."/>
            <person name="Coil D.A."/>
        </authorList>
    </citation>
    <scope>NUCLEOTIDE SEQUENCE [LARGE SCALE GENOMIC DNA]</scope>
    <source>
        <strain evidence="2 3">UCD-AY4</strain>
    </source>
</reference>
<protein>
    <submittedName>
        <fullName evidence="2">Deaminase</fullName>
    </submittedName>
</protein>
<evidence type="ECO:0000259" key="1">
    <source>
        <dbReference type="Pfam" id="PF01872"/>
    </source>
</evidence>
<dbReference type="PANTHER" id="PTHR38011:SF11">
    <property type="entry name" value="2,5-DIAMINO-6-RIBOSYLAMINO-4(3H)-PYRIMIDINONE 5'-PHOSPHATE REDUCTASE"/>
    <property type="match status" value="1"/>
</dbReference>
<dbReference type="OrthoDB" id="3427770at2"/>
<dbReference type="Proteomes" id="UP000019754">
    <property type="component" value="Unassembled WGS sequence"/>
</dbReference>
<dbReference type="SUPFAM" id="SSF53597">
    <property type="entry name" value="Dihydrofolate reductase-like"/>
    <property type="match status" value="1"/>
</dbReference>
<gene>
    <name evidence="2" type="ORF">D641_0107630</name>
</gene>
<dbReference type="Gene3D" id="3.40.430.10">
    <property type="entry name" value="Dihydrofolate Reductase, subunit A"/>
    <property type="match status" value="1"/>
</dbReference>
<feature type="domain" description="Bacterial bifunctional deaminase-reductase C-terminal" evidence="1">
    <location>
        <begin position="108"/>
        <end position="155"/>
    </location>
</feature>
<dbReference type="PANTHER" id="PTHR38011">
    <property type="entry name" value="DIHYDROFOLATE REDUCTASE FAMILY PROTEIN (AFU_ORTHOLOGUE AFUA_8G06820)"/>
    <property type="match status" value="1"/>
</dbReference>
<name>A0A022KWL4_9MICO</name>
<dbReference type="InterPro" id="IPR024072">
    <property type="entry name" value="DHFR-like_dom_sf"/>
</dbReference>
<dbReference type="STRING" id="1249481.D641_0107630"/>
<dbReference type="InterPro" id="IPR002734">
    <property type="entry name" value="RibDG_C"/>
</dbReference>
<dbReference type="GO" id="GO:0009231">
    <property type="term" value="P:riboflavin biosynthetic process"/>
    <property type="evidence" value="ECO:0007669"/>
    <property type="project" value="InterPro"/>
</dbReference>